<dbReference type="EMBL" id="CAJZBQ010000058">
    <property type="protein sequence ID" value="CAG9334392.1"/>
    <property type="molecule type" value="Genomic_DNA"/>
</dbReference>
<dbReference type="SUPFAM" id="SSF50978">
    <property type="entry name" value="WD40 repeat-like"/>
    <property type="match status" value="1"/>
</dbReference>
<feature type="repeat" description="WD" evidence="5">
    <location>
        <begin position="403"/>
        <end position="444"/>
    </location>
</feature>
<dbReference type="InterPro" id="IPR001680">
    <property type="entry name" value="WD40_rpt"/>
</dbReference>
<dbReference type="PANTHER" id="PTHR19848">
    <property type="entry name" value="WD40 REPEAT PROTEIN"/>
    <property type="match status" value="1"/>
</dbReference>
<comment type="subcellular location">
    <subcellularLocation>
        <location evidence="1">Nucleus</location>
        <location evidence="1">Nucleolus</location>
    </subcellularLocation>
</comment>
<keyword evidence="7" id="KW-1185">Reference proteome</keyword>
<evidence type="ECO:0000256" key="5">
    <source>
        <dbReference type="PROSITE-ProRule" id="PRU00221"/>
    </source>
</evidence>
<comment type="caution">
    <text evidence="6">The sequence shown here is derived from an EMBL/GenBank/DDBJ whole genome shotgun (WGS) entry which is preliminary data.</text>
</comment>
<dbReference type="PROSITE" id="PS50294">
    <property type="entry name" value="WD_REPEATS_REGION"/>
    <property type="match status" value="7"/>
</dbReference>
<dbReference type="PANTHER" id="PTHR19848:SF0">
    <property type="entry name" value="NOTCHLESS PROTEIN HOMOLOG 1"/>
    <property type="match status" value="1"/>
</dbReference>
<dbReference type="PRINTS" id="PR00319">
    <property type="entry name" value="GPROTEINB"/>
</dbReference>
<gene>
    <name evidence="6" type="ORF">BSTOLATCC_MIC61011</name>
</gene>
<dbReference type="InterPro" id="IPR001632">
    <property type="entry name" value="WD40_G-protein_beta-like"/>
</dbReference>
<dbReference type="InterPro" id="IPR036322">
    <property type="entry name" value="WD40_repeat_dom_sf"/>
</dbReference>
<dbReference type="Gene3D" id="2.130.10.10">
    <property type="entry name" value="YVTN repeat-like/Quinoprotein amine dehydrogenase"/>
    <property type="match status" value="1"/>
</dbReference>
<sequence length="478" mass="53164">MTDQPHKKAKIEEEQKSQLIVQFYNAEGIPVGPELDMPDSVNPDELEQALNSIQDSQESYAFYLSNIEVRKTLKDACKEATHPYEIVVPLTFHPQSLFRVAPATRATSCLEGHTEAILCVQYSPDGMNLASAGGDTTVRLWDVLTETPFRTMEGHSNWVLLVSWSPDGKKLASAGVDGTIRLWNPETGEQIGKPLAGHRKWVNALAWEPFHVNPDSSKLASGSKDNTIRVWDITTHTVIYTISGHSASVSKVLWGGSGYIYSSSQDRTVKVWDGQTGRLVRELKGHAHWVNQLSASTDFVLRTGFYDPFAQEQAQENQKQSIALERFKKIEGKGERLVSCSDDFTIILWTPGATKDPVARMTGHQQLVSQVSYSPDGHFVVSASHDKSVKLWDGFNGQFLSNFRGHVGAVYQVCWSPDSRMFATGSKDSTVKIWSMKKKGLLVDLPGHADQVYTLDWSPDGLKLASGGRDRILNIWRS</sequence>
<dbReference type="AlphaFoldDB" id="A0AAU9KK20"/>
<dbReference type="GO" id="GO:0005730">
    <property type="term" value="C:nucleolus"/>
    <property type="evidence" value="ECO:0007669"/>
    <property type="project" value="UniProtKB-SubCell"/>
</dbReference>
<dbReference type="PROSITE" id="PS50082">
    <property type="entry name" value="WD_REPEATS_2"/>
    <property type="match status" value="7"/>
</dbReference>
<evidence type="ECO:0000256" key="1">
    <source>
        <dbReference type="ARBA" id="ARBA00004604"/>
    </source>
</evidence>
<evidence type="ECO:0000313" key="6">
    <source>
        <dbReference type="EMBL" id="CAG9334392.1"/>
    </source>
</evidence>
<keyword evidence="3" id="KW-0677">Repeat</keyword>
<dbReference type="GO" id="GO:0000027">
    <property type="term" value="P:ribosomal large subunit assembly"/>
    <property type="evidence" value="ECO:0007669"/>
    <property type="project" value="TreeGrafter"/>
</dbReference>
<protein>
    <recommendedName>
        <fullName evidence="8">NLE domain-containing protein</fullName>
    </recommendedName>
</protein>
<feature type="repeat" description="WD" evidence="5">
    <location>
        <begin position="242"/>
        <end position="282"/>
    </location>
</feature>
<dbReference type="Proteomes" id="UP001162131">
    <property type="component" value="Unassembled WGS sequence"/>
</dbReference>
<evidence type="ECO:0000313" key="7">
    <source>
        <dbReference type="Proteomes" id="UP001162131"/>
    </source>
</evidence>
<feature type="repeat" description="WD" evidence="5">
    <location>
        <begin position="445"/>
        <end position="478"/>
    </location>
</feature>
<dbReference type="InterPro" id="IPR019775">
    <property type="entry name" value="WD40_repeat_CS"/>
</dbReference>
<organism evidence="6 7">
    <name type="scientific">Blepharisma stoltei</name>
    <dbReference type="NCBI Taxonomy" id="1481888"/>
    <lineage>
        <taxon>Eukaryota</taxon>
        <taxon>Sar</taxon>
        <taxon>Alveolata</taxon>
        <taxon>Ciliophora</taxon>
        <taxon>Postciliodesmatophora</taxon>
        <taxon>Heterotrichea</taxon>
        <taxon>Heterotrichida</taxon>
        <taxon>Blepharismidae</taxon>
        <taxon>Blepharisma</taxon>
    </lineage>
</organism>
<evidence type="ECO:0000256" key="4">
    <source>
        <dbReference type="ARBA" id="ARBA00023242"/>
    </source>
</evidence>
<dbReference type="SMART" id="SM00320">
    <property type="entry name" value="WD40"/>
    <property type="match status" value="8"/>
</dbReference>
<feature type="repeat" description="WD" evidence="5">
    <location>
        <begin position="195"/>
        <end position="241"/>
    </location>
</feature>
<dbReference type="InterPro" id="IPR015943">
    <property type="entry name" value="WD40/YVTN_repeat-like_dom_sf"/>
</dbReference>
<dbReference type="Pfam" id="PF00400">
    <property type="entry name" value="WD40"/>
    <property type="match status" value="7"/>
</dbReference>
<feature type="repeat" description="WD" evidence="5">
    <location>
        <begin position="152"/>
        <end position="193"/>
    </location>
</feature>
<keyword evidence="4" id="KW-0539">Nucleus</keyword>
<reference evidence="6" key="1">
    <citation type="submission" date="2021-09" db="EMBL/GenBank/DDBJ databases">
        <authorList>
            <consortium name="AG Swart"/>
            <person name="Singh M."/>
            <person name="Singh A."/>
            <person name="Seah K."/>
            <person name="Emmerich C."/>
        </authorList>
    </citation>
    <scope>NUCLEOTIDE SEQUENCE</scope>
    <source>
        <strain evidence="6">ATCC30299</strain>
    </source>
</reference>
<dbReference type="InterPro" id="IPR020472">
    <property type="entry name" value="WD40_PAC1"/>
</dbReference>
<accession>A0AAU9KK20</accession>
<feature type="repeat" description="WD" evidence="5">
    <location>
        <begin position="361"/>
        <end position="393"/>
    </location>
</feature>
<feature type="repeat" description="WD" evidence="5">
    <location>
        <begin position="110"/>
        <end position="151"/>
    </location>
</feature>
<dbReference type="PROSITE" id="PS00678">
    <property type="entry name" value="WD_REPEATS_1"/>
    <property type="match status" value="2"/>
</dbReference>
<dbReference type="PRINTS" id="PR00320">
    <property type="entry name" value="GPROTEINBRPT"/>
</dbReference>
<evidence type="ECO:0000256" key="2">
    <source>
        <dbReference type="ARBA" id="ARBA00022574"/>
    </source>
</evidence>
<evidence type="ECO:0000256" key="3">
    <source>
        <dbReference type="ARBA" id="ARBA00022737"/>
    </source>
</evidence>
<evidence type="ECO:0008006" key="8">
    <source>
        <dbReference type="Google" id="ProtNLM"/>
    </source>
</evidence>
<keyword evidence="2 5" id="KW-0853">WD repeat</keyword>
<dbReference type="CDD" id="cd00200">
    <property type="entry name" value="WD40"/>
    <property type="match status" value="1"/>
</dbReference>
<proteinExistence type="predicted"/>
<name>A0AAU9KK20_9CILI</name>